<evidence type="ECO:0000256" key="4">
    <source>
        <dbReference type="ARBA" id="ARBA00023125"/>
    </source>
</evidence>
<keyword evidence="5" id="KW-0804">Transcription</keyword>
<keyword evidence="3" id="KW-0805">Transcription regulation</keyword>
<dbReference type="Pfam" id="PF00072">
    <property type="entry name" value="Response_reg"/>
    <property type="match status" value="1"/>
</dbReference>
<name>A0A0E3L1R6_METTE</name>
<dbReference type="PANTHER" id="PTHR48111:SF1">
    <property type="entry name" value="TWO-COMPONENT RESPONSE REGULATOR ORR33"/>
    <property type="match status" value="1"/>
</dbReference>
<dbReference type="GO" id="GO:0000976">
    <property type="term" value="F:transcription cis-regulatory region binding"/>
    <property type="evidence" value="ECO:0007669"/>
    <property type="project" value="TreeGrafter"/>
</dbReference>
<dbReference type="Proteomes" id="UP000056925">
    <property type="component" value="Chromosome"/>
</dbReference>
<dbReference type="SMART" id="SM00448">
    <property type="entry name" value="REC"/>
    <property type="match status" value="1"/>
</dbReference>
<dbReference type="PATRIC" id="fig|1434121.4.peg.2927"/>
<evidence type="ECO:0000256" key="5">
    <source>
        <dbReference type="ARBA" id="ARBA00023163"/>
    </source>
</evidence>
<keyword evidence="2" id="KW-0902">Two-component regulatory system</keyword>
<dbReference type="GeneID" id="41603798"/>
<dbReference type="InterPro" id="IPR001789">
    <property type="entry name" value="Sig_transdc_resp-reg_receiver"/>
</dbReference>
<evidence type="ECO:0000256" key="1">
    <source>
        <dbReference type="ARBA" id="ARBA00022553"/>
    </source>
</evidence>
<keyword evidence="1 6" id="KW-0597">Phosphoprotein</keyword>
<dbReference type="Pfam" id="PF13412">
    <property type="entry name" value="HTH_24"/>
    <property type="match status" value="1"/>
</dbReference>
<protein>
    <submittedName>
        <fullName evidence="8">Response regulator receiver</fullName>
    </submittedName>
</protein>
<dbReference type="GO" id="GO:0000156">
    <property type="term" value="F:phosphorelay response regulator activity"/>
    <property type="evidence" value="ECO:0007669"/>
    <property type="project" value="TreeGrafter"/>
</dbReference>
<evidence type="ECO:0000256" key="3">
    <source>
        <dbReference type="ARBA" id="ARBA00023015"/>
    </source>
</evidence>
<evidence type="ECO:0000259" key="7">
    <source>
        <dbReference type="PROSITE" id="PS50110"/>
    </source>
</evidence>
<dbReference type="GO" id="GO:0005829">
    <property type="term" value="C:cytosol"/>
    <property type="evidence" value="ECO:0007669"/>
    <property type="project" value="TreeGrafter"/>
</dbReference>
<dbReference type="RefSeq" id="WP_261788317.1">
    <property type="nucleotide sequence ID" value="NZ_CP009502.1"/>
</dbReference>
<dbReference type="HOGENOM" id="CLU_000445_69_17_2"/>
<evidence type="ECO:0000313" key="8">
    <source>
        <dbReference type="EMBL" id="AKB16736.1"/>
    </source>
</evidence>
<evidence type="ECO:0000256" key="6">
    <source>
        <dbReference type="PROSITE-ProRule" id="PRU00169"/>
    </source>
</evidence>
<dbReference type="Gene3D" id="3.40.50.2300">
    <property type="match status" value="1"/>
</dbReference>
<dbReference type="SUPFAM" id="SSF52172">
    <property type="entry name" value="CheY-like"/>
    <property type="match status" value="1"/>
</dbReference>
<dbReference type="AlphaFoldDB" id="A0A0E3L1R6"/>
<evidence type="ECO:0000256" key="2">
    <source>
        <dbReference type="ARBA" id="ARBA00023012"/>
    </source>
</evidence>
<accession>A0A0E3L1R6</accession>
<dbReference type="PANTHER" id="PTHR48111">
    <property type="entry name" value="REGULATOR OF RPOS"/>
    <property type="match status" value="1"/>
</dbReference>
<keyword evidence="4" id="KW-0238">DNA-binding</keyword>
<evidence type="ECO:0000313" key="9">
    <source>
        <dbReference type="Proteomes" id="UP000056925"/>
    </source>
</evidence>
<proteinExistence type="predicted"/>
<dbReference type="KEGG" id="mthe:MSTHC_2418"/>
<dbReference type="GO" id="GO:0032993">
    <property type="term" value="C:protein-DNA complex"/>
    <property type="evidence" value="ECO:0007669"/>
    <property type="project" value="TreeGrafter"/>
</dbReference>
<dbReference type="InterPro" id="IPR011006">
    <property type="entry name" value="CheY-like_superfamily"/>
</dbReference>
<dbReference type="InterPro" id="IPR039420">
    <property type="entry name" value="WalR-like"/>
</dbReference>
<feature type="modified residue" description="4-aspartylphosphate" evidence="6">
    <location>
        <position position="102"/>
    </location>
</feature>
<organism evidence="8 9">
    <name type="scientific">Methanosarcina thermophila CHTI-55</name>
    <dbReference type="NCBI Taxonomy" id="1434121"/>
    <lineage>
        <taxon>Archaea</taxon>
        <taxon>Methanobacteriati</taxon>
        <taxon>Methanobacteriota</taxon>
        <taxon>Stenosarchaea group</taxon>
        <taxon>Methanomicrobia</taxon>
        <taxon>Methanosarcinales</taxon>
        <taxon>Methanosarcinaceae</taxon>
        <taxon>Methanosarcina</taxon>
    </lineage>
</organism>
<reference evidence="8 9" key="1">
    <citation type="submission" date="2014-07" db="EMBL/GenBank/DDBJ databases">
        <title>Methanogenic archaea and the global carbon cycle.</title>
        <authorList>
            <person name="Henriksen J.R."/>
            <person name="Luke J."/>
            <person name="Reinhart S."/>
            <person name="Benedict M.N."/>
            <person name="Youngblut N.D."/>
            <person name="Metcalf M.E."/>
            <person name="Whitaker R.J."/>
            <person name="Metcalf W.W."/>
        </authorList>
    </citation>
    <scope>NUCLEOTIDE SEQUENCE [LARGE SCALE GENOMIC DNA]</scope>
    <source>
        <strain evidence="8 9">CHTI-55</strain>
    </source>
</reference>
<sequence length="174" mass="19450">MVMEGMNNKNLDHEILKLIEAHPEITEKDIASSLSVSEELVKTRIESFKDTRQKILIMGEGSSTPNIKTAFEAENYNVVKFSGGSSALEAVKTERPDLVLLDTGLADIDSFKICEQLRSSSNYWWIPVMVLSERGGAKNWIKAFESGVDDYVTAPFNPVELRARVGMVLRRAQV</sequence>
<dbReference type="EMBL" id="CP009502">
    <property type="protein sequence ID" value="AKB16736.1"/>
    <property type="molecule type" value="Genomic_DNA"/>
</dbReference>
<dbReference type="PROSITE" id="PS50110">
    <property type="entry name" value="RESPONSE_REGULATORY"/>
    <property type="match status" value="1"/>
</dbReference>
<gene>
    <name evidence="8" type="ORF">MSTHC_2418</name>
</gene>
<dbReference type="GO" id="GO:0006355">
    <property type="term" value="P:regulation of DNA-templated transcription"/>
    <property type="evidence" value="ECO:0007669"/>
    <property type="project" value="TreeGrafter"/>
</dbReference>
<feature type="domain" description="Response regulatory" evidence="7">
    <location>
        <begin position="53"/>
        <end position="169"/>
    </location>
</feature>